<dbReference type="GO" id="GO:0010181">
    <property type="term" value="F:FMN binding"/>
    <property type="evidence" value="ECO:0007669"/>
    <property type="project" value="InterPro"/>
</dbReference>
<dbReference type="PANTHER" id="PTHR43656:SF2">
    <property type="entry name" value="BINDING OXIDOREDUCTASE, PUTATIVE (AFU_ORTHOLOGUE AFUA_2G08260)-RELATED"/>
    <property type="match status" value="1"/>
</dbReference>
<sequence>MSQFFKYKSTADLEAENARLGTDLRFHDDLAPLFRPVTIAGRTLGNRWCVHPMEGCDGERDGAPGELTFRRYVRFGAGGAKLIWGEACAVTQESRATPRQLTLNESTKSAFARIVTDCRAAHRAANGDDSDLLFGLQLTHSGRYSYPRPVIATHDPILDPRTVANRATGVTVTRDDPLISDDELKRLVDDYVTAARLAVEVGFDFIDVKQCHRYLLNELLGARNRPGPYGGSYENRTRLAREIIQAVRAAVPAHVVIAVRVNVFDGIPFHTAADRAGAPDAHALPLANGWGMSDTDPFAVDLTEPLRWIGEMRQLGVTLLNVTMGNPYAQPHYGRPFEYPPLDGYESPEHPLVGVDRHFRATEAIQKAFPDLAVVGTGYSYLQEFLPRAAAANVRDGRVTIVGVGRGTLAQPDWVRQLLDHGKLDRKRVCRTFSYCTALMRSKQHPMGQFPTGCPPFDKDAYGDIWKEAQQLNVKPAKPAGE</sequence>
<dbReference type="Gene3D" id="3.20.20.70">
    <property type="entry name" value="Aldolase class I"/>
    <property type="match status" value="1"/>
</dbReference>
<organism evidence="4 5">
    <name type="scientific">Frigoriglobus tundricola</name>
    <dbReference type="NCBI Taxonomy" id="2774151"/>
    <lineage>
        <taxon>Bacteria</taxon>
        <taxon>Pseudomonadati</taxon>
        <taxon>Planctomycetota</taxon>
        <taxon>Planctomycetia</taxon>
        <taxon>Gemmatales</taxon>
        <taxon>Gemmataceae</taxon>
        <taxon>Frigoriglobus</taxon>
    </lineage>
</organism>
<evidence type="ECO:0000313" key="4">
    <source>
        <dbReference type="EMBL" id="QJW96295.1"/>
    </source>
</evidence>
<keyword evidence="1" id="KW-0285">Flavoprotein</keyword>
<dbReference type="Proteomes" id="UP000503447">
    <property type="component" value="Chromosome"/>
</dbReference>
<name>A0A6M5YQK6_9BACT</name>
<protein>
    <submittedName>
        <fullName evidence="4">NADH:flavin oxidoreductase</fullName>
    </submittedName>
</protein>
<evidence type="ECO:0000256" key="1">
    <source>
        <dbReference type="ARBA" id="ARBA00022630"/>
    </source>
</evidence>
<dbReference type="InterPro" id="IPR051799">
    <property type="entry name" value="NADH_flavin_oxidoreductase"/>
</dbReference>
<keyword evidence="5" id="KW-1185">Reference proteome</keyword>
<accession>A0A6M5YQK6</accession>
<dbReference type="KEGG" id="ftj:FTUN_3852"/>
<evidence type="ECO:0000256" key="2">
    <source>
        <dbReference type="ARBA" id="ARBA00023002"/>
    </source>
</evidence>
<gene>
    <name evidence="4" type="ORF">FTUN_3852</name>
</gene>
<reference evidence="5" key="1">
    <citation type="submission" date="2020-05" db="EMBL/GenBank/DDBJ databases">
        <title>Frigoriglobus tundricola gen. nov., sp. nov., a psychrotolerant cellulolytic planctomycete of the family Gemmataceae with two divergent copies of 16S rRNA gene.</title>
        <authorList>
            <person name="Kulichevskaya I.S."/>
            <person name="Ivanova A.A."/>
            <person name="Naumoff D.G."/>
            <person name="Beletsky A.V."/>
            <person name="Rijpstra W.I.C."/>
            <person name="Sinninghe Damste J.S."/>
            <person name="Mardanov A.V."/>
            <person name="Ravin N.V."/>
            <person name="Dedysh S.N."/>
        </authorList>
    </citation>
    <scope>NUCLEOTIDE SEQUENCE [LARGE SCALE GENOMIC DNA]</scope>
    <source>
        <strain evidence="5">PL17</strain>
    </source>
</reference>
<dbReference type="EMBL" id="CP053452">
    <property type="protein sequence ID" value="QJW96295.1"/>
    <property type="molecule type" value="Genomic_DNA"/>
</dbReference>
<proteinExistence type="predicted"/>
<dbReference type="InterPro" id="IPR001155">
    <property type="entry name" value="OxRdtase_FMN_N"/>
</dbReference>
<evidence type="ECO:0000259" key="3">
    <source>
        <dbReference type="Pfam" id="PF00724"/>
    </source>
</evidence>
<dbReference type="RefSeq" id="WP_171471910.1">
    <property type="nucleotide sequence ID" value="NZ_CP053452.2"/>
</dbReference>
<dbReference type="InterPro" id="IPR013785">
    <property type="entry name" value="Aldolase_TIM"/>
</dbReference>
<dbReference type="Pfam" id="PF00724">
    <property type="entry name" value="Oxidored_FMN"/>
    <property type="match status" value="1"/>
</dbReference>
<dbReference type="AlphaFoldDB" id="A0A6M5YQK6"/>
<keyword evidence="2" id="KW-0560">Oxidoreductase</keyword>
<dbReference type="GO" id="GO:0016491">
    <property type="term" value="F:oxidoreductase activity"/>
    <property type="evidence" value="ECO:0007669"/>
    <property type="project" value="UniProtKB-KW"/>
</dbReference>
<feature type="domain" description="NADH:flavin oxidoreductase/NADH oxidase N-terminal" evidence="3">
    <location>
        <begin position="33"/>
        <end position="267"/>
    </location>
</feature>
<dbReference type="SUPFAM" id="SSF51395">
    <property type="entry name" value="FMN-linked oxidoreductases"/>
    <property type="match status" value="1"/>
</dbReference>
<evidence type="ECO:0000313" key="5">
    <source>
        <dbReference type="Proteomes" id="UP000503447"/>
    </source>
</evidence>
<dbReference type="PANTHER" id="PTHR43656">
    <property type="entry name" value="BINDING OXIDOREDUCTASE, PUTATIVE (AFU_ORTHOLOGUE AFUA_2G08260)-RELATED"/>
    <property type="match status" value="1"/>
</dbReference>